<dbReference type="PANTHER" id="PTHR33361">
    <property type="entry name" value="GLR0591 PROTEIN"/>
    <property type="match status" value="1"/>
</dbReference>
<gene>
    <name evidence="1" type="ORF">GALL_128220</name>
</gene>
<proteinExistence type="predicted"/>
<protein>
    <recommendedName>
        <fullName evidence="2">DUF885 domain-containing protein</fullName>
    </recommendedName>
</protein>
<dbReference type="PANTHER" id="PTHR33361:SF16">
    <property type="entry name" value="DUF885 DOMAIN-CONTAINING PROTEIN"/>
    <property type="match status" value="1"/>
</dbReference>
<reference evidence="1" key="1">
    <citation type="submission" date="2016-10" db="EMBL/GenBank/DDBJ databases">
        <title>Sequence of Gallionella enrichment culture.</title>
        <authorList>
            <person name="Poehlein A."/>
            <person name="Muehling M."/>
            <person name="Daniel R."/>
        </authorList>
    </citation>
    <scope>NUCLEOTIDE SEQUENCE</scope>
</reference>
<evidence type="ECO:0000313" key="1">
    <source>
        <dbReference type="EMBL" id="OIR05006.1"/>
    </source>
</evidence>
<sequence>MKKIIFFLMILATVISSCKLSNTNQQNQDNKELAALFDKYYEERLQLFPLEATAIGDERYNDKLYADFTDGYRKKEKEFYNRYLVYVTKFDRDQLNDNDKISYDIFKREMEISLEGLKFHTNLIPANQFWGMTLDFGQLGSGEGNQPFKTEKNYDDWLKRMDAFSVWTDSAIQYFKKGIETNYVLPKSLVQKMIPQMDAMVVSDVTKSLFYGPINKLPNGFSDADKKRLTEAFTQSIQKNIIFSYKKLGDFLKNEYLPKARNTSGISALPDGAALYNYEIAYWTTTNKTADEIYNTGLSEVKRIRGLMDSVKNAVGFKGDLKSFFEFMKTDKQFMPYKKPEDVLNAFHAIYLKMEPNLKKMYGRVPKSKFEIRQTEAFRAASASAEYNIGSPDGSRPGIFYVPILDATKFNTTSGMESLFLHEAIPGHHYQSSLQMENEKLPKFRRFLWYGAYGEGYALYCESLGKELGLYTDPYQYMGALGDEMHRAIRLVVDVAIHTKNMTREEAIKYMMDNEAISEDGATAEIERYMAIPGQALSYKIGALKIRELRNKYQQELGDNFKLSDFHDEFLKDGCMPLEIVEKKMDDWAAKQKK</sequence>
<dbReference type="Pfam" id="PF05960">
    <property type="entry name" value="DUF885"/>
    <property type="match status" value="1"/>
</dbReference>
<comment type="caution">
    <text evidence="1">The sequence shown here is derived from an EMBL/GenBank/DDBJ whole genome shotgun (WGS) entry which is preliminary data.</text>
</comment>
<accession>A0A1J5SYA9</accession>
<dbReference type="AlphaFoldDB" id="A0A1J5SYA9"/>
<dbReference type="PROSITE" id="PS51257">
    <property type="entry name" value="PROKAR_LIPOPROTEIN"/>
    <property type="match status" value="1"/>
</dbReference>
<dbReference type="InterPro" id="IPR010281">
    <property type="entry name" value="DUF885"/>
</dbReference>
<evidence type="ECO:0008006" key="2">
    <source>
        <dbReference type="Google" id="ProtNLM"/>
    </source>
</evidence>
<dbReference type="EMBL" id="MLJW01000053">
    <property type="protein sequence ID" value="OIR05006.1"/>
    <property type="molecule type" value="Genomic_DNA"/>
</dbReference>
<name>A0A1J5SYA9_9ZZZZ</name>
<organism evidence="1">
    <name type="scientific">mine drainage metagenome</name>
    <dbReference type="NCBI Taxonomy" id="410659"/>
    <lineage>
        <taxon>unclassified sequences</taxon>
        <taxon>metagenomes</taxon>
        <taxon>ecological metagenomes</taxon>
    </lineage>
</organism>